<dbReference type="SMART" id="SM00304">
    <property type="entry name" value="HAMP"/>
    <property type="match status" value="2"/>
</dbReference>
<dbReference type="PANTHER" id="PTHR32089:SF114">
    <property type="entry name" value="METHYL-ACCEPTING CHEMOTAXIS PROTEIN MCPB"/>
    <property type="match status" value="1"/>
</dbReference>
<dbReference type="PANTHER" id="PTHR32089">
    <property type="entry name" value="METHYL-ACCEPTING CHEMOTAXIS PROTEIN MCPB"/>
    <property type="match status" value="1"/>
</dbReference>
<name>A0A6N7XW10_9FIRM</name>
<gene>
    <name evidence="8" type="ORF">FYJ83_10955</name>
</gene>
<keyword evidence="5" id="KW-0812">Transmembrane</keyword>
<dbReference type="Gene3D" id="1.10.287.950">
    <property type="entry name" value="Methyl-accepting chemotaxis protein"/>
    <property type="match status" value="1"/>
</dbReference>
<proteinExistence type="inferred from homology"/>
<evidence type="ECO:0000313" key="9">
    <source>
        <dbReference type="Proteomes" id="UP000469523"/>
    </source>
</evidence>
<organism evidence="8 9">
    <name type="scientific">Tissierella pigra</name>
    <dbReference type="NCBI Taxonomy" id="2607614"/>
    <lineage>
        <taxon>Bacteria</taxon>
        <taxon>Bacillati</taxon>
        <taxon>Bacillota</taxon>
        <taxon>Tissierellia</taxon>
        <taxon>Tissierellales</taxon>
        <taxon>Tissierellaceae</taxon>
        <taxon>Tissierella</taxon>
    </lineage>
</organism>
<dbReference type="RefSeq" id="WP_154440556.1">
    <property type="nucleotide sequence ID" value="NZ_VUNQ01000022.1"/>
</dbReference>
<dbReference type="GO" id="GO:0007165">
    <property type="term" value="P:signal transduction"/>
    <property type="evidence" value="ECO:0007669"/>
    <property type="project" value="UniProtKB-KW"/>
</dbReference>
<dbReference type="SMART" id="SM00283">
    <property type="entry name" value="MA"/>
    <property type="match status" value="1"/>
</dbReference>
<keyword evidence="9" id="KW-1185">Reference proteome</keyword>
<evidence type="ECO:0000256" key="2">
    <source>
        <dbReference type="ARBA" id="ARBA00029447"/>
    </source>
</evidence>
<dbReference type="InterPro" id="IPR004089">
    <property type="entry name" value="MCPsignal_dom"/>
</dbReference>
<comment type="similarity">
    <text evidence="2">Belongs to the methyl-accepting chemotaxis (MCP) protein family.</text>
</comment>
<keyword evidence="5" id="KW-1133">Transmembrane helix</keyword>
<evidence type="ECO:0000256" key="5">
    <source>
        <dbReference type="SAM" id="Phobius"/>
    </source>
</evidence>
<dbReference type="Pfam" id="PF00672">
    <property type="entry name" value="HAMP"/>
    <property type="match status" value="1"/>
</dbReference>
<evidence type="ECO:0000259" key="7">
    <source>
        <dbReference type="PROSITE" id="PS50885"/>
    </source>
</evidence>
<dbReference type="CDD" id="cd06225">
    <property type="entry name" value="HAMP"/>
    <property type="match status" value="1"/>
</dbReference>
<dbReference type="Proteomes" id="UP000469523">
    <property type="component" value="Unassembled WGS sequence"/>
</dbReference>
<dbReference type="GO" id="GO:0016020">
    <property type="term" value="C:membrane"/>
    <property type="evidence" value="ECO:0007669"/>
    <property type="project" value="InterPro"/>
</dbReference>
<keyword evidence="5" id="KW-0472">Membrane</keyword>
<dbReference type="EMBL" id="VUNQ01000022">
    <property type="protein sequence ID" value="MSU01987.1"/>
    <property type="molecule type" value="Genomic_DNA"/>
</dbReference>
<dbReference type="Gene3D" id="6.10.340.10">
    <property type="match status" value="1"/>
</dbReference>
<evidence type="ECO:0000256" key="4">
    <source>
        <dbReference type="SAM" id="Coils"/>
    </source>
</evidence>
<feature type="domain" description="HAMP" evidence="7">
    <location>
        <begin position="72"/>
        <end position="124"/>
    </location>
</feature>
<feature type="transmembrane region" description="Helical" evidence="5">
    <location>
        <begin position="51"/>
        <end position="71"/>
    </location>
</feature>
<accession>A0A6N7XW10</accession>
<sequence length="429" mass="47080">MLNSDQNFETYRIQGKRGYIGHTTDSKRDWKIVVTLDEKELLDDINKLKSIIQIIVVIIAIVSVALSLIVVKGMNNSINKILEAFQKVSSGDLLVHTDINTKDEFQTLGEGFNNMVDTIKELVLDINNSSDIIFSTSDNMSTSANETSIAVDEISITIDQLAQGTITQAEDINEGVIALNKIVEEIQNIEELANNMNNISLKTNDLSQEGLKHMNKLTERTREVNISTGDMSKVIKEMDEATGEIGIITEAINSISSQTNLLALNAAIEAARAGEAGRGFSVVADEIRKLAEQSSTATAKIQSLIESIKGKSQLAVYSMDNTQSIVKDQTESVEETREIFGKILESINSLMEGIGNIKYTIEDTNKDTDNIVNTMASIAAVAEESSASTEEVSASAEEINATMTEFNETALKLKELSQELKERLNIFRI</sequence>
<evidence type="ECO:0000313" key="8">
    <source>
        <dbReference type="EMBL" id="MSU01987.1"/>
    </source>
</evidence>
<reference evidence="8 9" key="1">
    <citation type="submission" date="2019-09" db="EMBL/GenBank/DDBJ databases">
        <title>In-depth cultivation of the pig gut microbiome towards novel bacterial diversity and tailored functional studies.</title>
        <authorList>
            <person name="Wylensek D."/>
            <person name="Hitch T.C.A."/>
            <person name="Clavel T."/>
        </authorList>
    </citation>
    <scope>NUCLEOTIDE SEQUENCE [LARGE SCALE GENOMIC DNA]</scope>
    <source>
        <strain evidence="8 9">WCA3-693-APC-4?</strain>
    </source>
</reference>
<dbReference type="InterPro" id="IPR003660">
    <property type="entry name" value="HAMP_dom"/>
</dbReference>
<protein>
    <submittedName>
        <fullName evidence="8">Methyl-accepting chemotaxis protein</fullName>
    </submittedName>
</protein>
<keyword evidence="4" id="KW-0175">Coiled coil</keyword>
<feature type="coiled-coil region" evidence="4">
    <location>
        <begin position="179"/>
        <end position="209"/>
    </location>
</feature>
<evidence type="ECO:0000259" key="6">
    <source>
        <dbReference type="PROSITE" id="PS50111"/>
    </source>
</evidence>
<dbReference type="Pfam" id="PF00015">
    <property type="entry name" value="MCPsignal"/>
    <property type="match status" value="1"/>
</dbReference>
<dbReference type="SUPFAM" id="SSF58104">
    <property type="entry name" value="Methyl-accepting chemotaxis protein (MCP) signaling domain"/>
    <property type="match status" value="1"/>
</dbReference>
<evidence type="ECO:0000256" key="1">
    <source>
        <dbReference type="ARBA" id="ARBA00023224"/>
    </source>
</evidence>
<feature type="domain" description="Methyl-accepting transducer" evidence="6">
    <location>
        <begin position="143"/>
        <end position="400"/>
    </location>
</feature>
<comment type="caution">
    <text evidence="8">The sequence shown here is derived from an EMBL/GenBank/DDBJ whole genome shotgun (WGS) entry which is preliminary data.</text>
</comment>
<keyword evidence="1 3" id="KW-0807">Transducer</keyword>
<dbReference type="AlphaFoldDB" id="A0A6N7XW10"/>
<dbReference type="PROSITE" id="PS50111">
    <property type="entry name" value="CHEMOTAXIS_TRANSDUC_2"/>
    <property type="match status" value="1"/>
</dbReference>
<evidence type="ECO:0000256" key="3">
    <source>
        <dbReference type="PROSITE-ProRule" id="PRU00284"/>
    </source>
</evidence>
<dbReference type="PROSITE" id="PS50885">
    <property type="entry name" value="HAMP"/>
    <property type="match status" value="1"/>
</dbReference>